<evidence type="ECO:0000256" key="4">
    <source>
        <dbReference type="ARBA" id="ARBA00022692"/>
    </source>
</evidence>
<keyword evidence="3" id="KW-1003">Cell membrane</keyword>
<evidence type="ECO:0000313" key="9">
    <source>
        <dbReference type="Proteomes" id="UP001589748"/>
    </source>
</evidence>
<evidence type="ECO:0000256" key="1">
    <source>
        <dbReference type="ARBA" id="ARBA00004651"/>
    </source>
</evidence>
<keyword evidence="4 7" id="KW-0812">Transmembrane</keyword>
<keyword evidence="5 7" id="KW-1133">Transmembrane helix</keyword>
<dbReference type="RefSeq" id="WP_380134790.1">
    <property type="nucleotide sequence ID" value="NZ_JBHLUI010000002.1"/>
</dbReference>
<evidence type="ECO:0000313" key="8">
    <source>
        <dbReference type="EMBL" id="MFB9376141.1"/>
    </source>
</evidence>
<evidence type="ECO:0000256" key="3">
    <source>
        <dbReference type="ARBA" id="ARBA00022475"/>
    </source>
</evidence>
<evidence type="ECO:0000256" key="2">
    <source>
        <dbReference type="ARBA" id="ARBA00005779"/>
    </source>
</evidence>
<gene>
    <name evidence="8" type="ORF">ACFFVI_04080</name>
</gene>
<dbReference type="InterPro" id="IPR007140">
    <property type="entry name" value="DUF350"/>
</dbReference>
<sequence length="110" mass="11279">MTPGKLAEQIWVHRSANAAVVVSCGFLGLGLVVFTAIWTNGDASLGPALGWTVASGLLGVVLQALAGAVLELLTPGRMRELLVERDLHPAGVVLGAAQLAVSLVVVASIW</sequence>
<comment type="caution">
    <text evidence="8">The sequence shown here is derived from an EMBL/GenBank/DDBJ whole genome shotgun (WGS) entry which is preliminary data.</text>
</comment>
<name>A0ABV5LQ24_9ACTN</name>
<accession>A0ABV5LQ24</accession>
<comment type="subcellular location">
    <subcellularLocation>
        <location evidence="1">Cell membrane</location>
        <topology evidence="1">Multi-pass membrane protein</topology>
    </subcellularLocation>
</comment>
<protein>
    <submittedName>
        <fullName evidence="8">DUF350 domain-containing protein</fullName>
    </submittedName>
</protein>
<keyword evidence="6 7" id="KW-0472">Membrane</keyword>
<proteinExistence type="inferred from homology"/>
<feature type="transmembrane region" description="Helical" evidence="7">
    <location>
        <begin position="16"/>
        <end position="37"/>
    </location>
</feature>
<dbReference type="Proteomes" id="UP001589748">
    <property type="component" value="Unassembled WGS sequence"/>
</dbReference>
<keyword evidence="9" id="KW-1185">Reference proteome</keyword>
<comment type="similarity">
    <text evidence="2">Belongs to the UPF0719 family.</text>
</comment>
<evidence type="ECO:0000256" key="6">
    <source>
        <dbReference type="ARBA" id="ARBA00023136"/>
    </source>
</evidence>
<organism evidence="8 9">
    <name type="scientific">Kineococcus gynurae</name>
    <dbReference type="NCBI Taxonomy" id="452979"/>
    <lineage>
        <taxon>Bacteria</taxon>
        <taxon>Bacillati</taxon>
        <taxon>Actinomycetota</taxon>
        <taxon>Actinomycetes</taxon>
        <taxon>Kineosporiales</taxon>
        <taxon>Kineosporiaceae</taxon>
        <taxon>Kineococcus</taxon>
    </lineage>
</organism>
<reference evidence="8 9" key="1">
    <citation type="submission" date="2024-09" db="EMBL/GenBank/DDBJ databases">
        <authorList>
            <person name="Sun Q."/>
            <person name="Mori K."/>
        </authorList>
    </citation>
    <scope>NUCLEOTIDE SEQUENCE [LARGE SCALE GENOMIC DNA]</scope>
    <source>
        <strain evidence="8 9">TISTR 1856</strain>
    </source>
</reference>
<dbReference type="EMBL" id="JBHMDM010000002">
    <property type="protein sequence ID" value="MFB9376141.1"/>
    <property type="molecule type" value="Genomic_DNA"/>
</dbReference>
<evidence type="ECO:0000256" key="5">
    <source>
        <dbReference type="ARBA" id="ARBA00022989"/>
    </source>
</evidence>
<evidence type="ECO:0000256" key="7">
    <source>
        <dbReference type="SAM" id="Phobius"/>
    </source>
</evidence>
<feature type="transmembrane region" description="Helical" evidence="7">
    <location>
        <begin position="90"/>
        <end position="109"/>
    </location>
</feature>
<feature type="transmembrane region" description="Helical" evidence="7">
    <location>
        <begin position="49"/>
        <end position="70"/>
    </location>
</feature>
<dbReference type="Pfam" id="PF03994">
    <property type="entry name" value="DUF350"/>
    <property type="match status" value="1"/>
</dbReference>